<dbReference type="PANTHER" id="PTHR24421:SF10">
    <property type="entry name" value="NITRATE_NITRITE SENSOR PROTEIN NARQ"/>
    <property type="match status" value="1"/>
</dbReference>
<evidence type="ECO:0000256" key="10">
    <source>
        <dbReference type="SAM" id="Phobius"/>
    </source>
</evidence>
<dbReference type="CDD" id="cd16917">
    <property type="entry name" value="HATPase_UhpB-NarQ-NarX-like"/>
    <property type="match status" value="1"/>
</dbReference>
<keyword evidence="10" id="KW-1133">Transmembrane helix</keyword>
<dbReference type="Pfam" id="PF07730">
    <property type="entry name" value="HisKA_3"/>
    <property type="match status" value="1"/>
</dbReference>
<proteinExistence type="predicted"/>
<keyword evidence="9" id="KW-0175">Coiled coil</keyword>
<comment type="catalytic activity">
    <reaction evidence="1">
        <text>ATP + protein L-histidine = ADP + protein N-phospho-L-histidine.</text>
        <dbReference type="EC" id="2.7.13.3"/>
    </reaction>
</comment>
<dbReference type="GO" id="GO:0016020">
    <property type="term" value="C:membrane"/>
    <property type="evidence" value="ECO:0007669"/>
    <property type="project" value="InterPro"/>
</dbReference>
<dbReference type="AlphaFoldDB" id="A0A1M4PK38"/>
<evidence type="ECO:0000256" key="5">
    <source>
        <dbReference type="ARBA" id="ARBA00022741"/>
    </source>
</evidence>
<evidence type="ECO:0000256" key="2">
    <source>
        <dbReference type="ARBA" id="ARBA00012438"/>
    </source>
</evidence>
<evidence type="ECO:0000313" key="13">
    <source>
        <dbReference type="EMBL" id="SHD75814.1"/>
    </source>
</evidence>
<evidence type="ECO:0000256" key="7">
    <source>
        <dbReference type="ARBA" id="ARBA00022840"/>
    </source>
</evidence>
<dbReference type="InterPro" id="IPR050482">
    <property type="entry name" value="Sensor_HK_TwoCompSys"/>
</dbReference>
<dbReference type="Pfam" id="PF02518">
    <property type="entry name" value="HATPase_c"/>
    <property type="match status" value="1"/>
</dbReference>
<keyword evidence="4" id="KW-0808">Transferase</keyword>
<feature type="coiled-coil region" evidence="9">
    <location>
        <begin position="118"/>
        <end position="148"/>
    </location>
</feature>
<reference evidence="13 14" key="1">
    <citation type="submission" date="2016-11" db="EMBL/GenBank/DDBJ databases">
        <authorList>
            <person name="Manzoor S."/>
        </authorList>
    </citation>
    <scope>NUCLEOTIDE SEQUENCE [LARGE SCALE GENOMIC DNA]</scope>
    <source>
        <strain evidence="13">Clostridium ultunense strain Esp</strain>
    </source>
</reference>
<dbReference type="InterPro" id="IPR036890">
    <property type="entry name" value="HATPase_C_sf"/>
</dbReference>
<evidence type="ECO:0000256" key="1">
    <source>
        <dbReference type="ARBA" id="ARBA00000085"/>
    </source>
</evidence>
<keyword evidence="7" id="KW-0067">ATP-binding</keyword>
<dbReference type="Proteomes" id="UP000245423">
    <property type="component" value="Chromosome 1"/>
</dbReference>
<dbReference type="InterPro" id="IPR003594">
    <property type="entry name" value="HATPase_dom"/>
</dbReference>
<keyword evidence="3" id="KW-0597">Phosphoprotein</keyword>
<organism evidence="13 14">
    <name type="scientific">[Clostridium] ultunense Esp</name>
    <dbReference type="NCBI Taxonomy" id="1288971"/>
    <lineage>
        <taxon>Bacteria</taxon>
        <taxon>Bacillati</taxon>
        <taxon>Bacillota</taxon>
        <taxon>Tissierellia</taxon>
        <taxon>Tissierellales</taxon>
        <taxon>Tepidimicrobiaceae</taxon>
        <taxon>Schnuerera</taxon>
    </lineage>
</organism>
<dbReference type="PANTHER" id="PTHR24421">
    <property type="entry name" value="NITRATE/NITRITE SENSOR PROTEIN NARX-RELATED"/>
    <property type="match status" value="1"/>
</dbReference>
<feature type="transmembrane region" description="Helical" evidence="10">
    <location>
        <begin position="101"/>
        <end position="121"/>
    </location>
</feature>
<dbReference type="GO" id="GO:0005524">
    <property type="term" value="F:ATP binding"/>
    <property type="evidence" value="ECO:0007669"/>
    <property type="project" value="UniProtKB-KW"/>
</dbReference>
<feature type="transmembrane region" description="Helical" evidence="10">
    <location>
        <begin position="20"/>
        <end position="39"/>
    </location>
</feature>
<sequence>MAISNDYLRYNYFYKRSNAIYYTSIIASIVFGGVLKFFVGGYIEIYLYIILFNIAFLSNRKAVKYLYTLNVLVIIFVPVFRIASLEGVGFLQVFIENPLDIFMILVLLFFSTTTMFSYRALIIEKNKVEKLNKEIEELAITKERNRVAQEIHDNLGHNLVALNMNLDVVGNMVDKEDEIEEIIIKCQRLTKDSMENLRRAVYALKDKDISQGLIKSIAKLIHNIDHNSNIDINYNIDDKIEEYPTEYTNIIYSTLKEGITNSIKHSNCSEMKIYVEIGEQIYMTVKDNGIGCEEIVKGNGLIGIEERVNKIGGQVSYITKKGKGFIIDIKLPL</sequence>
<name>A0A1M4PK38_9FIRM</name>
<keyword evidence="14" id="KW-1185">Reference proteome</keyword>
<keyword evidence="5" id="KW-0547">Nucleotide-binding</keyword>
<dbReference type="SUPFAM" id="SSF55874">
    <property type="entry name" value="ATPase domain of HSP90 chaperone/DNA topoisomerase II/histidine kinase"/>
    <property type="match status" value="1"/>
</dbReference>
<dbReference type="Gene3D" id="1.20.5.1930">
    <property type="match status" value="1"/>
</dbReference>
<dbReference type="GO" id="GO:0046983">
    <property type="term" value="F:protein dimerization activity"/>
    <property type="evidence" value="ECO:0007669"/>
    <property type="project" value="InterPro"/>
</dbReference>
<evidence type="ECO:0000256" key="8">
    <source>
        <dbReference type="ARBA" id="ARBA00023012"/>
    </source>
</evidence>
<evidence type="ECO:0000313" key="14">
    <source>
        <dbReference type="Proteomes" id="UP000245423"/>
    </source>
</evidence>
<keyword evidence="6 13" id="KW-0418">Kinase</keyword>
<evidence type="ECO:0000256" key="6">
    <source>
        <dbReference type="ARBA" id="ARBA00022777"/>
    </source>
</evidence>
<keyword evidence="8" id="KW-0902">Two-component regulatory system</keyword>
<protein>
    <recommendedName>
        <fullName evidence="2">histidine kinase</fullName>
        <ecNumber evidence="2">2.7.13.3</ecNumber>
    </recommendedName>
</protein>
<evidence type="ECO:0000256" key="9">
    <source>
        <dbReference type="SAM" id="Coils"/>
    </source>
</evidence>
<dbReference type="GO" id="GO:0000155">
    <property type="term" value="F:phosphorelay sensor kinase activity"/>
    <property type="evidence" value="ECO:0007669"/>
    <property type="project" value="InterPro"/>
</dbReference>
<evidence type="ECO:0000256" key="3">
    <source>
        <dbReference type="ARBA" id="ARBA00022553"/>
    </source>
</evidence>
<dbReference type="EMBL" id="LT669839">
    <property type="protein sequence ID" value="SHD75814.1"/>
    <property type="molecule type" value="Genomic_DNA"/>
</dbReference>
<feature type="transmembrane region" description="Helical" evidence="10">
    <location>
        <begin position="69"/>
        <end position="95"/>
    </location>
</feature>
<feature type="transmembrane region" description="Helical" evidence="10">
    <location>
        <begin position="45"/>
        <end position="62"/>
    </location>
</feature>
<dbReference type="EC" id="2.7.13.3" evidence="2"/>
<evidence type="ECO:0000259" key="12">
    <source>
        <dbReference type="Pfam" id="PF07730"/>
    </source>
</evidence>
<keyword evidence="10" id="KW-0812">Transmembrane</keyword>
<dbReference type="Gene3D" id="3.30.565.10">
    <property type="entry name" value="Histidine kinase-like ATPase, C-terminal domain"/>
    <property type="match status" value="1"/>
</dbReference>
<feature type="domain" description="Histidine kinase/HSP90-like ATPase" evidence="11">
    <location>
        <begin position="251"/>
        <end position="333"/>
    </location>
</feature>
<evidence type="ECO:0000259" key="11">
    <source>
        <dbReference type="Pfam" id="PF02518"/>
    </source>
</evidence>
<evidence type="ECO:0000256" key="4">
    <source>
        <dbReference type="ARBA" id="ARBA00022679"/>
    </source>
</evidence>
<dbReference type="InterPro" id="IPR011712">
    <property type="entry name" value="Sig_transdc_His_kin_sub3_dim/P"/>
</dbReference>
<feature type="domain" description="Signal transduction histidine kinase subgroup 3 dimerisation and phosphoacceptor" evidence="12">
    <location>
        <begin position="143"/>
        <end position="207"/>
    </location>
</feature>
<accession>A0A1M4PK38</accession>
<gene>
    <name evidence="13" type="ORF">CUESP1_0425</name>
</gene>
<keyword evidence="10" id="KW-0472">Membrane</keyword>